<evidence type="ECO:0000259" key="7">
    <source>
        <dbReference type="Pfam" id="PF04082"/>
    </source>
</evidence>
<reference evidence="8 9" key="1">
    <citation type="submission" date="2016-10" db="EMBL/GenBank/DDBJ databases">
        <title>Genome sequencing of Aspergillus oryzae BCC7051.</title>
        <authorList>
            <person name="Thammarongtham C."/>
            <person name="Vorapreeda T."/>
            <person name="Nookaew I."/>
            <person name="Srisuk T."/>
            <person name="Land M."/>
            <person name="Jeennor S."/>
            <person name="Laoteng K."/>
        </authorList>
    </citation>
    <scope>NUCLEOTIDE SEQUENCE [LARGE SCALE GENOMIC DNA]</scope>
    <source>
        <strain evidence="8 9">BCC7051</strain>
    </source>
</reference>
<dbReference type="VEuPathDB" id="FungiDB:AO090001000392"/>
<evidence type="ECO:0000256" key="1">
    <source>
        <dbReference type="ARBA" id="ARBA00004123"/>
    </source>
</evidence>
<dbReference type="GO" id="GO:0005634">
    <property type="term" value="C:nucleus"/>
    <property type="evidence" value="ECO:0007669"/>
    <property type="project" value="UniProtKB-SubCell"/>
</dbReference>
<evidence type="ECO:0000313" key="9">
    <source>
        <dbReference type="Proteomes" id="UP000190312"/>
    </source>
</evidence>
<keyword evidence="6" id="KW-0539">Nucleus</keyword>
<comment type="caution">
    <text evidence="8">The sequence shown here is derived from an EMBL/GenBank/DDBJ whole genome shotgun (WGS) entry which is preliminary data.</text>
</comment>
<dbReference type="EMBL" id="MKZY01000010">
    <property type="protein sequence ID" value="OOO04813.1"/>
    <property type="molecule type" value="Genomic_DNA"/>
</dbReference>
<keyword evidence="5" id="KW-0804">Transcription</keyword>
<gene>
    <name evidence="8" type="ORF">OAory_01111500</name>
</gene>
<keyword evidence="4" id="KW-0238">DNA-binding</keyword>
<organism evidence="8 9">
    <name type="scientific">Aspergillus oryzae</name>
    <name type="common">Yellow koji mold</name>
    <dbReference type="NCBI Taxonomy" id="5062"/>
    <lineage>
        <taxon>Eukaryota</taxon>
        <taxon>Fungi</taxon>
        <taxon>Dikarya</taxon>
        <taxon>Ascomycota</taxon>
        <taxon>Pezizomycotina</taxon>
        <taxon>Eurotiomycetes</taxon>
        <taxon>Eurotiomycetidae</taxon>
        <taxon>Eurotiales</taxon>
        <taxon>Aspergillaceae</taxon>
        <taxon>Aspergillus</taxon>
        <taxon>Aspergillus subgen. Circumdati</taxon>
    </lineage>
</organism>
<dbReference type="Proteomes" id="UP000190312">
    <property type="component" value="Unassembled WGS sequence"/>
</dbReference>
<dbReference type="VEuPathDB" id="FungiDB:AO090001000391"/>
<name>A0A1S9D6V3_ASPOZ</name>
<evidence type="ECO:0000256" key="2">
    <source>
        <dbReference type="ARBA" id="ARBA00022723"/>
    </source>
</evidence>
<dbReference type="InterPro" id="IPR050815">
    <property type="entry name" value="TF_fung"/>
</dbReference>
<dbReference type="GO" id="GO:0003677">
    <property type="term" value="F:DNA binding"/>
    <property type="evidence" value="ECO:0007669"/>
    <property type="project" value="UniProtKB-KW"/>
</dbReference>
<sequence>MSESLIPIFCLHDIPLQILTSILTKAYAHAIEIQSPPTLLLLENTGNALRRYTHDDVTYPPVDPSFKSPFLGWELNEVVRFLREYATGTVVDESVFLVADQRTAEDESLLLVQSLRDGESVEFVRVAAEFVNTQAVAMAVATTDVQELRSLIDEGGVLLSAEPEQEYLKIINCHDSYLTADKITQVPEVERPNAESISADAQSILTAYGNPNMQVINITTPIRRNEANEINLAKTLDQEGVVLMSFVGTASLERQLYENSEAQPSRRENSTSTRQALEVDQVVKVDLNEIERVSMVHSQGSPDDFFPDTQSIGLPKWPSVIPSLELDSEWCKHIGPFPESIYVSPALTPSSNIPTSMSTSCPIDASIRPLELGSQAMTPQFLPVHLPVQLSPLERADLDDLFFDRAYPFAPIVHQQRYYARATHESDAREPLTSLQYAIRTLAASMGTQFQGVLPLLYTHTCCLLDVWEQKMPNEALPIEVVQARLLLVLYEILKSNPSKGWISAGRCFHLVHLVKLDQIDNPNSWQTSNLSWIEVEERRRTFWTAYALDRYANLILTRLPAPETAFRHQQAVTTEYLAPAIAKKGDQQLSPYAKSIVMLTILARCLSHRNQCNVERILDPTSQECIVRHRALDTILSHEIQTTLSSAAAGFEPCDPTFLFTNMLAQTAVLVLFTALDSVPEVAEMYQDMYGSYETKASMATERVLSQAQKLSQVHPFTPIVLFICAEFSRSCNGFNQNFAAQSKAISATLSDMAPINSLARMLELELQRNLEIVPGAISF</sequence>
<evidence type="ECO:0000256" key="6">
    <source>
        <dbReference type="ARBA" id="ARBA00023242"/>
    </source>
</evidence>
<dbReference type="PANTHER" id="PTHR47338:SF3">
    <property type="entry name" value="C6 FINGER DOMAIN TRANSCRIPTION FACTOR DBAA-RELATED"/>
    <property type="match status" value="1"/>
</dbReference>
<keyword evidence="3" id="KW-0805">Transcription regulation</keyword>
<feature type="domain" description="Xylanolytic transcriptional activator regulatory" evidence="7">
    <location>
        <begin position="400"/>
        <end position="561"/>
    </location>
</feature>
<dbReference type="CDD" id="cd12148">
    <property type="entry name" value="fungal_TF_MHR"/>
    <property type="match status" value="1"/>
</dbReference>
<dbReference type="GO" id="GO:0006351">
    <property type="term" value="P:DNA-templated transcription"/>
    <property type="evidence" value="ECO:0007669"/>
    <property type="project" value="InterPro"/>
</dbReference>
<dbReference type="PANTHER" id="PTHR47338">
    <property type="entry name" value="ZN(II)2CYS6 TRANSCRIPTION FACTOR (EUROFUNG)-RELATED"/>
    <property type="match status" value="1"/>
</dbReference>
<dbReference type="InterPro" id="IPR007219">
    <property type="entry name" value="XnlR_reg_dom"/>
</dbReference>
<comment type="subcellular location">
    <subcellularLocation>
        <location evidence="1">Nucleus</location>
    </subcellularLocation>
</comment>
<proteinExistence type="predicted"/>
<dbReference type="Pfam" id="PF04082">
    <property type="entry name" value="Fungal_trans"/>
    <property type="match status" value="1"/>
</dbReference>
<evidence type="ECO:0000256" key="3">
    <source>
        <dbReference type="ARBA" id="ARBA00023015"/>
    </source>
</evidence>
<dbReference type="OrthoDB" id="3037908at2759"/>
<accession>A0A1S9D6V3</accession>
<dbReference type="GO" id="GO:0000981">
    <property type="term" value="F:DNA-binding transcription factor activity, RNA polymerase II-specific"/>
    <property type="evidence" value="ECO:0007669"/>
    <property type="project" value="InterPro"/>
</dbReference>
<evidence type="ECO:0000256" key="4">
    <source>
        <dbReference type="ARBA" id="ARBA00023125"/>
    </source>
</evidence>
<dbReference type="AlphaFoldDB" id="A0A1S9D6V3"/>
<evidence type="ECO:0000313" key="8">
    <source>
        <dbReference type="EMBL" id="OOO04813.1"/>
    </source>
</evidence>
<protein>
    <recommendedName>
        <fullName evidence="7">Xylanolytic transcriptional activator regulatory domain-containing protein</fullName>
    </recommendedName>
</protein>
<dbReference type="GO" id="GO:0008270">
    <property type="term" value="F:zinc ion binding"/>
    <property type="evidence" value="ECO:0007669"/>
    <property type="project" value="InterPro"/>
</dbReference>
<evidence type="ECO:0000256" key="5">
    <source>
        <dbReference type="ARBA" id="ARBA00023163"/>
    </source>
</evidence>
<keyword evidence="2" id="KW-0479">Metal-binding</keyword>